<evidence type="ECO:0000313" key="2">
    <source>
        <dbReference type="Proteomes" id="UP000297737"/>
    </source>
</evidence>
<protein>
    <submittedName>
        <fullName evidence="1">Uncharacterized protein</fullName>
    </submittedName>
</protein>
<name>A0A4Y9ERM1_9SPHN</name>
<accession>A0A4Y9ERM1</accession>
<evidence type="ECO:0000313" key="1">
    <source>
        <dbReference type="EMBL" id="TFU05548.1"/>
    </source>
</evidence>
<organism evidence="1 2">
    <name type="scientific">Glacieibacterium arshaanense</name>
    <dbReference type="NCBI Taxonomy" id="2511025"/>
    <lineage>
        <taxon>Bacteria</taxon>
        <taxon>Pseudomonadati</taxon>
        <taxon>Pseudomonadota</taxon>
        <taxon>Alphaproteobacteria</taxon>
        <taxon>Sphingomonadales</taxon>
        <taxon>Sphingosinicellaceae</taxon>
        <taxon>Glacieibacterium</taxon>
    </lineage>
</organism>
<sequence length="67" mass="7972">MIIDKGNWVFIEQENAIFRGPSRSFPHEVWSVKQQKWFPYHFDEPFKPIEWGNIVSETEAGLYMAPD</sequence>
<dbReference type="OrthoDB" id="9256080at2"/>
<dbReference type="EMBL" id="SIHO01000001">
    <property type="protein sequence ID" value="TFU05548.1"/>
    <property type="molecule type" value="Genomic_DNA"/>
</dbReference>
<reference evidence="1 2" key="1">
    <citation type="submission" date="2019-02" db="EMBL/GenBank/DDBJ databases">
        <title>Polymorphobacter sp. isolated from the lake at the Tibet of China.</title>
        <authorList>
            <person name="Li A."/>
        </authorList>
    </citation>
    <scope>NUCLEOTIDE SEQUENCE [LARGE SCALE GENOMIC DNA]</scope>
    <source>
        <strain evidence="1 2">DJ1R-1</strain>
    </source>
</reference>
<gene>
    <name evidence="1" type="ORF">EUV02_00430</name>
</gene>
<keyword evidence="2" id="KW-1185">Reference proteome</keyword>
<dbReference type="RefSeq" id="WP_135244272.1">
    <property type="nucleotide sequence ID" value="NZ_SIHO01000001.1"/>
</dbReference>
<proteinExistence type="predicted"/>
<dbReference type="AlphaFoldDB" id="A0A4Y9ERM1"/>
<comment type="caution">
    <text evidence="1">The sequence shown here is derived from an EMBL/GenBank/DDBJ whole genome shotgun (WGS) entry which is preliminary data.</text>
</comment>
<dbReference type="Proteomes" id="UP000297737">
    <property type="component" value="Unassembled WGS sequence"/>
</dbReference>